<dbReference type="Gene3D" id="1.10.10.10">
    <property type="entry name" value="Winged helix-like DNA-binding domain superfamily/Winged helix DNA-binding domain"/>
    <property type="match status" value="1"/>
</dbReference>
<sequence length="158" mass="16913">MRDHDRLHGESADASVERAAARLRERGERLTAARRGVLEVLARHTGHLSADEVAVELDRSNGSSGSPVHRTTVYRTLERFFELGILSHRQLPGGASAYHLAAASHLHGHCARCDTVVALDPGAFDRAAESVVAVTGFALDLQASVLVGLCEGCRAPSR</sequence>
<dbReference type="EMBL" id="SZWF01000001">
    <property type="protein sequence ID" value="KAA9395559.1"/>
    <property type="molecule type" value="Genomic_DNA"/>
</dbReference>
<dbReference type="AlphaFoldDB" id="A0A5J5L0S5"/>
<keyword evidence="6" id="KW-0804">Transcription</keyword>
<dbReference type="PANTHER" id="PTHR33202">
    <property type="entry name" value="ZINC UPTAKE REGULATION PROTEIN"/>
    <property type="match status" value="1"/>
</dbReference>
<keyword evidence="4" id="KW-0805">Transcription regulation</keyword>
<dbReference type="SUPFAM" id="SSF46785">
    <property type="entry name" value="Winged helix' DNA-binding domain"/>
    <property type="match status" value="1"/>
</dbReference>
<organism evidence="8 9">
    <name type="scientific">Kocuria coralli</name>
    <dbReference type="NCBI Taxonomy" id="1461025"/>
    <lineage>
        <taxon>Bacteria</taxon>
        <taxon>Bacillati</taxon>
        <taxon>Actinomycetota</taxon>
        <taxon>Actinomycetes</taxon>
        <taxon>Micrococcales</taxon>
        <taxon>Micrococcaceae</taxon>
        <taxon>Kocuria</taxon>
    </lineage>
</organism>
<evidence type="ECO:0000256" key="3">
    <source>
        <dbReference type="ARBA" id="ARBA00022833"/>
    </source>
</evidence>
<dbReference type="Gene3D" id="3.30.1490.190">
    <property type="match status" value="1"/>
</dbReference>
<dbReference type="RefSeq" id="WP_158032367.1">
    <property type="nucleotide sequence ID" value="NZ_ML708610.1"/>
</dbReference>
<evidence type="ECO:0000256" key="4">
    <source>
        <dbReference type="ARBA" id="ARBA00023015"/>
    </source>
</evidence>
<evidence type="ECO:0000256" key="7">
    <source>
        <dbReference type="PIRSR" id="PIRSR602481-1"/>
    </source>
</evidence>
<accession>A0A5J5L0S5</accession>
<feature type="binding site" evidence="7">
    <location>
        <position position="110"/>
    </location>
    <ligand>
        <name>Zn(2+)</name>
        <dbReference type="ChEBI" id="CHEBI:29105"/>
    </ligand>
</feature>
<dbReference type="GO" id="GO:0003700">
    <property type="term" value="F:DNA-binding transcription factor activity"/>
    <property type="evidence" value="ECO:0007669"/>
    <property type="project" value="InterPro"/>
</dbReference>
<evidence type="ECO:0000313" key="8">
    <source>
        <dbReference type="EMBL" id="KAA9395559.1"/>
    </source>
</evidence>
<dbReference type="OrthoDB" id="8659436at2"/>
<feature type="binding site" evidence="7">
    <location>
        <position position="113"/>
    </location>
    <ligand>
        <name>Zn(2+)</name>
        <dbReference type="ChEBI" id="CHEBI:29105"/>
    </ligand>
</feature>
<protein>
    <submittedName>
        <fullName evidence="8">Transcriptional repressor</fullName>
    </submittedName>
</protein>
<keyword evidence="7" id="KW-0479">Metal-binding</keyword>
<feature type="binding site" evidence="7">
    <location>
        <position position="153"/>
    </location>
    <ligand>
        <name>Zn(2+)</name>
        <dbReference type="ChEBI" id="CHEBI:29105"/>
    </ligand>
</feature>
<dbReference type="GO" id="GO:1900376">
    <property type="term" value="P:regulation of secondary metabolite biosynthetic process"/>
    <property type="evidence" value="ECO:0007669"/>
    <property type="project" value="TreeGrafter"/>
</dbReference>
<keyword evidence="5" id="KW-0238">DNA-binding</keyword>
<dbReference type="PANTHER" id="PTHR33202:SF7">
    <property type="entry name" value="FERRIC UPTAKE REGULATION PROTEIN"/>
    <property type="match status" value="1"/>
</dbReference>
<comment type="cofactor">
    <cofactor evidence="7">
        <name>Zn(2+)</name>
        <dbReference type="ChEBI" id="CHEBI:29105"/>
    </cofactor>
    <text evidence="7">Binds 1 zinc ion per subunit.</text>
</comment>
<dbReference type="Pfam" id="PF01475">
    <property type="entry name" value="FUR"/>
    <property type="match status" value="1"/>
</dbReference>
<dbReference type="InterPro" id="IPR043135">
    <property type="entry name" value="Fur_C"/>
</dbReference>
<proteinExistence type="inferred from homology"/>
<dbReference type="InterPro" id="IPR036390">
    <property type="entry name" value="WH_DNA-bd_sf"/>
</dbReference>
<feature type="binding site" evidence="7">
    <location>
        <position position="150"/>
    </location>
    <ligand>
        <name>Zn(2+)</name>
        <dbReference type="ChEBI" id="CHEBI:29105"/>
    </ligand>
</feature>
<comment type="similarity">
    <text evidence="1">Belongs to the Fur family.</text>
</comment>
<gene>
    <name evidence="8" type="ORF">FCK90_00560</name>
</gene>
<evidence type="ECO:0000256" key="6">
    <source>
        <dbReference type="ARBA" id="ARBA00023163"/>
    </source>
</evidence>
<keyword evidence="2" id="KW-0678">Repressor</keyword>
<evidence type="ECO:0000256" key="5">
    <source>
        <dbReference type="ARBA" id="ARBA00023125"/>
    </source>
</evidence>
<dbReference type="CDD" id="cd07153">
    <property type="entry name" value="Fur_like"/>
    <property type="match status" value="1"/>
</dbReference>
<evidence type="ECO:0000256" key="2">
    <source>
        <dbReference type="ARBA" id="ARBA00022491"/>
    </source>
</evidence>
<dbReference type="GO" id="GO:0008270">
    <property type="term" value="F:zinc ion binding"/>
    <property type="evidence" value="ECO:0007669"/>
    <property type="project" value="TreeGrafter"/>
</dbReference>
<evidence type="ECO:0000256" key="1">
    <source>
        <dbReference type="ARBA" id="ARBA00007957"/>
    </source>
</evidence>
<comment type="caution">
    <text evidence="8">The sequence shown here is derived from an EMBL/GenBank/DDBJ whole genome shotgun (WGS) entry which is preliminary data.</text>
</comment>
<dbReference type="InterPro" id="IPR036388">
    <property type="entry name" value="WH-like_DNA-bd_sf"/>
</dbReference>
<name>A0A5J5L0S5_9MICC</name>
<dbReference type="GO" id="GO:0045892">
    <property type="term" value="P:negative regulation of DNA-templated transcription"/>
    <property type="evidence" value="ECO:0007669"/>
    <property type="project" value="TreeGrafter"/>
</dbReference>
<dbReference type="GO" id="GO:0000976">
    <property type="term" value="F:transcription cis-regulatory region binding"/>
    <property type="evidence" value="ECO:0007669"/>
    <property type="project" value="TreeGrafter"/>
</dbReference>
<keyword evidence="9" id="KW-1185">Reference proteome</keyword>
<reference evidence="8 9" key="1">
    <citation type="submission" date="2019-05" db="EMBL/GenBank/DDBJ databases">
        <title>Kocuria coralli sp. nov., a novel actinobacterium isolated from coral reef seawater.</title>
        <authorList>
            <person name="Li J."/>
        </authorList>
    </citation>
    <scope>NUCLEOTIDE SEQUENCE [LARGE SCALE GENOMIC DNA]</scope>
    <source>
        <strain evidence="8 9">SCSIO 13007</strain>
    </source>
</reference>
<evidence type="ECO:0000313" key="9">
    <source>
        <dbReference type="Proteomes" id="UP000325957"/>
    </source>
</evidence>
<dbReference type="InterPro" id="IPR002481">
    <property type="entry name" value="FUR"/>
</dbReference>
<dbReference type="Proteomes" id="UP000325957">
    <property type="component" value="Unassembled WGS sequence"/>
</dbReference>
<keyword evidence="3 7" id="KW-0862">Zinc</keyword>